<organism evidence="2 3">
    <name type="scientific">Aspergillus fijiensis CBS 313.89</name>
    <dbReference type="NCBI Taxonomy" id="1448319"/>
    <lineage>
        <taxon>Eukaryota</taxon>
        <taxon>Fungi</taxon>
        <taxon>Dikarya</taxon>
        <taxon>Ascomycota</taxon>
        <taxon>Pezizomycotina</taxon>
        <taxon>Eurotiomycetes</taxon>
        <taxon>Eurotiomycetidae</taxon>
        <taxon>Eurotiales</taxon>
        <taxon>Aspergillaceae</taxon>
        <taxon>Aspergillus</taxon>
    </lineage>
</organism>
<keyword evidence="3" id="KW-1185">Reference proteome</keyword>
<proteinExistence type="predicted"/>
<sequence>MSTQQSSDLFSEGKHEGFSKYVKRIRTAMRRTSTIKTFPTLRTSDLSPFPLQLSTLPQYLLRASLTATPLPPAISVSPNATVLYNWGVIQEQKARALFAKYGLAIEPGEWKAPSDMTVQRVVRPIRMRVRRTCHRCQTIFGPNKACVNCQHVRCTSCPRDPITKPDDKQAQTEAALQTLLSQKTPEIAPAPRQSKEPRLTLPSRTGGQDLVHNPPRQRIRRTCHRCNTVFAADAMECNTCRHIRCTLCPREPAKLNKYPNGYPGDAEPPSELPARTWKKPRQRVRYFCHRCNNVLQSRETICSHCGQEKCDETIRDPKRKERPKPDPEISKRVEERLAHAKIVSTGSMER</sequence>
<evidence type="ECO:0000313" key="3">
    <source>
        <dbReference type="Proteomes" id="UP000249789"/>
    </source>
</evidence>
<name>A0A8G1W1Z7_9EURO</name>
<feature type="region of interest" description="Disordered" evidence="1">
    <location>
        <begin position="181"/>
        <end position="214"/>
    </location>
</feature>
<dbReference type="RefSeq" id="XP_040803946.1">
    <property type="nucleotide sequence ID" value="XM_040946776.1"/>
</dbReference>
<dbReference type="Proteomes" id="UP000249789">
    <property type="component" value="Unassembled WGS sequence"/>
</dbReference>
<protein>
    <submittedName>
        <fullName evidence="2">Uncharacterized protein</fullName>
    </submittedName>
</protein>
<gene>
    <name evidence="2" type="ORF">BO72DRAFT_466563</name>
</gene>
<accession>A0A8G1W1Z7</accession>
<dbReference type="VEuPathDB" id="FungiDB:BO72DRAFT_466563"/>
<dbReference type="GeneID" id="63864109"/>
<dbReference type="OrthoDB" id="5370011at2759"/>
<evidence type="ECO:0000256" key="1">
    <source>
        <dbReference type="SAM" id="MobiDB-lite"/>
    </source>
</evidence>
<evidence type="ECO:0000313" key="2">
    <source>
        <dbReference type="EMBL" id="RAK79936.1"/>
    </source>
</evidence>
<dbReference type="EMBL" id="KZ824631">
    <property type="protein sequence ID" value="RAK79936.1"/>
    <property type="molecule type" value="Genomic_DNA"/>
</dbReference>
<feature type="compositionally biased region" description="Basic and acidic residues" evidence="1">
    <location>
        <begin position="313"/>
        <end position="338"/>
    </location>
</feature>
<feature type="region of interest" description="Disordered" evidence="1">
    <location>
        <begin position="313"/>
        <end position="350"/>
    </location>
</feature>
<reference evidence="2 3" key="1">
    <citation type="submission" date="2018-02" db="EMBL/GenBank/DDBJ databases">
        <title>The genomes of Aspergillus section Nigri reveals drivers in fungal speciation.</title>
        <authorList>
            <consortium name="DOE Joint Genome Institute"/>
            <person name="Vesth T.C."/>
            <person name="Nybo J."/>
            <person name="Theobald S."/>
            <person name="Brandl J."/>
            <person name="Frisvad J.C."/>
            <person name="Nielsen K.F."/>
            <person name="Lyhne E.K."/>
            <person name="Kogle M.E."/>
            <person name="Kuo A."/>
            <person name="Riley R."/>
            <person name="Clum A."/>
            <person name="Nolan M."/>
            <person name="Lipzen A."/>
            <person name="Salamov A."/>
            <person name="Henrissat B."/>
            <person name="Wiebenga A."/>
            <person name="De vries R.P."/>
            <person name="Grigoriev I.V."/>
            <person name="Mortensen U.H."/>
            <person name="Andersen M.R."/>
            <person name="Baker S.E."/>
        </authorList>
    </citation>
    <scope>NUCLEOTIDE SEQUENCE [LARGE SCALE GENOMIC DNA]</scope>
    <source>
        <strain evidence="2 3">CBS 313.89</strain>
    </source>
</reference>
<dbReference type="AlphaFoldDB" id="A0A8G1W1Z7"/>